<accession>A0A431U3K3</accession>
<organism evidence="1 2">
    <name type="scientific">Hymenobacter gummosus</name>
    <dbReference type="NCBI Taxonomy" id="1776032"/>
    <lineage>
        <taxon>Bacteria</taxon>
        <taxon>Pseudomonadati</taxon>
        <taxon>Bacteroidota</taxon>
        <taxon>Cytophagia</taxon>
        <taxon>Cytophagales</taxon>
        <taxon>Hymenobacteraceae</taxon>
        <taxon>Hymenobacter</taxon>
    </lineage>
</organism>
<evidence type="ECO:0000313" key="1">
    <source>
        <dbReference type="EMBL" id="RTQ50067.1"/>
    </source>
</evidence>
<proteinExistence type="predicted"/>
<keyword evidence="2" id="KW-1185">Reference proteome</keyword>
<reference evidence="1 2" key="1">
    <citation type="submission" date="2018-12" db="EMBL/GenBank/DDBJ databases">
        <title>Hymenobacter gummosus sp. nov., isolated from a spring.</title>
        <authorList>
            <person name="Nie L."/>
        </authorList>
    </citation>
    <scope>NUCLEOTIDE SEQUENCE [LARGE SCALE GENOMIC DNA]</scope>
    <source>
        <strain evidence="1 2">KCTC 52166</strain>
    </source>
</reference>
<protein>
    <submittedName>
        <fullName evidence="1">Uncharacterized protein</fullName>
    </submittedName>
</protein>
<dbReference type="OrthoDB" id="878675at2"/>
<comment type="caution">
    <text evidence="1">The sequence shown here is derived from an EMBL/GenBank/DDBJ whole genome shotgun (WGS) entry which is preliminary data.</text>
</comment>
<sequence>MISHFLTNPFANSVLGHRRFAQYAQTHLERLRAKDAADVLLEPTETALKALQAAVKTNATSKAKGGSKRLSNDEAKAKLQKFIARKSGVIADAFSQDGEVRGEDTPGYHAFYPQGVMEYTRASKDSIETLAARFANVADEHADTVGAKLAKDVRALLKQVEESRQAQLLEGGLTKDSSSQGAAEREELAEQLFVNLLTLLLRHKATPEAAGDYFNQGLLASRSHGEGAAAKSTAALHGLPAPAVN</sequence>
<name>A0A431U3K3_9BACT</name>
<dbReference type="AlphaFoldDB" id="A0A431U3K3"/>
<gene>
    <name evidence="1" type="ORF">EJV47_10525</name>
</gene>
<dbReference type="EMBL" id="RXOF01000005">
    <property type="protein sequence ID" value="RTQ50067.1"/>
    <property type="molecule type" value="Genomic_DNA"/>
</dbReference>
<dbReference type="Proteomes" id="UP000282184">
    <property type="component" value="Unassembled WGS sequence"/>
</dbReference>
<evidence type="ECO:0000313" key="2">
    <source>
        <dbReference type="Proteomes" id="UP000282184"/>
    </source>
</evidence>
<dbReference type="RefSeq" id="WP_126693118.1">
    <property type="nucleotide sequence ID" value="NZ_RXOF01000005.1"/>
</dbReference>